<feature type="non-terminal residue" evidence="1">
    <location>
        <position position="52"/>
    </location>
</feature>
<gene>
    <name evidence="1" type="ORF">BDN72DRAFT_902876</name>
</gene>
<sequence length="52" mass="5927">MYSLAHYDHSDTTLRIKVRTDPLRVFGYAAKYEYVDILDDAAPLVLGTPLLQ</sequence>
<proteinExistence type="predicted"/>
<dbReference type="EMBL" id="ML208554">
    <property type="protein sequence ID" value="TFK62869.1"/>
    <property type="molecule type" value="Genomic_DNA"/>
</dbReference>
<protein>
    <submittedName>
        <fullName evidence="1">Uncharacterized protein</fullName>
    </submittedName>
</protein>
<evidence type="ECO:0000313" key="2">
    <source>
        <dbReference type="Proteomes" id="UP000308600"/>
    </source>
</evidence>
<organism evidence="1 2">
    <name type="scientific">Pluteus cervinus</name>
    <dbReference type="NCBI Taxonomy" id="181527"/>
    <lineage>
        <taxon>Eukaryota</taxon>
        <taxon>Fungi</taxon>
        <taxon>Dikarya</taxon>
        <taxon>Basidiomycota</taxon>
        <taxon>Agaricomycotina</taxon>
        <taxon>Agaricomycetes</taxon>
        <taxon>Agaricomycetidae</taxon>
        <taxon>Agaricales</taxon>
        <taxon>Pluteineae</taxon>
        <taxon>Pluteaceae</taxon>
        <taxon>Pluteus</taxon>
    </lineage>
</organism>
<accession>A0ACD3AC13</accession>
<evidence type="ECO:0000313" key="1">
    <source>
        <dbReference type="EMBL" id="TFK62869.1"/>
    </source>
</evidence>
<reference evidence="1 2" key="1">
    <citation type="journal article" date="2019" name="Nat. Ecol. Evol.">
        <title>Megaphylogeny resolves global patterns of mushroom evolution.</title>
        <authorList>
            <person name="Varga T."/>
            <person name="Krizsan K."/>
            <person name="Foldi C."/>
            <person name="Dima B."/>
            <person name="Sanchez-Garcia M."/>
            <person name="Sanchez-Ramirez S."/>
            <person name="Szollosi G.J."/>
            <person name="Szarkandi J.G."/>
            <person name="Papp V."/>
            <person name="Albert L."/>
            <person name="Andreopoulos W."/>
            <person name="Angelini C."/>
            <person name="Antonin V."/>
            <person name="Barry K.W."/>
            <person name="Bougher N.L."/>
            <person name="Buchanan P."/>
            <person name="Buyck B."/>
            <person name="Bense V."/>
            <person name="Catcheside P."/>
            <person name="Chovatia M."/>
            <person name="Cooper J."/>
            <person name="Damon W."/>
            <person name="Desjardin D."/>
            <person name="Finy P."/>
            <person name="Geml J."/>
            <person name="Haridas S."/>
            <person name="Hughes K."/>
            <person name="Justo A."/>
            <person name="Karasinski D."/>
            <person name="Kautmanova I."/>
            <person name="Kiss B."/>
            <person name="Kocsube S."/>
            <person name="Kotiranta H."/>
            <person name="LaButti K.M."/>
            <person name="Lechner B.E."/>
            <person name="Liimatainen K."/>
            <person name="Lipzen A."/>
            <person name="Lukacs Z."/>
            <person name="Mihaltcheva S."/>
            <person name="Morgado L.N."/>
            <person name="Niskanen T."/>
            <person name="Noordeloos M.E."/>
            <person name="Ohm R.A."/>
            <person name="Ortiz-Santana B."/>
            <person name="Ovrebo C."/>
            <person name="Racz N."/>
            <person name="Riley R."/>
            <person name="Savchenko A."/>
            <person name="Shiryaev A."/>
            <person name="Soop K."/>
            <person name="Spirin V."/>
            <person name="Szebenyi C."/>
            <person name="Tomsovsky M."/>
            <person name="Tulloss R.E."/>
            <person name="Uehling J."/>
            <person name="Grigoriev I.V."/>
            <person name="Vagvolgyi C."/>
            <person name="Papp T."/>
            <person name="Martin F.M."/>
            <person name="Miettinen O."/>
            <person name="Hibbett D.S."/>
            <person name="Nagy L.G."/>
        </authorList>
    </citation>
    <scope>NUCLEOTIDE SEQUENCE [LARGE SCALE GENOMIC DNA]</scope>
    <source>
        <strain evidence="1 2">NL-1719</strain>
    </source>
</reference>
<name>A0ACD3AC13_9AGAR</name>
<keyword evidence="2" id="KW-1185">Reference proteome</keyword>
<dbReference type="Proteomes" id="UP000308600">
    <property type="component" value="Unassembled WGS sequence"/>
</dbReference>